<protein>
    <submittedName>
        <fullName evidence="3">Uncharacterized LOC110950435</fullName>
    </submittedName>
</protein>
<feature type="signal peptide" evidence="2">
    <location>
        <begin position="1"/>
        <end position="22"/>
    </location>
</feature>
<dbReference type="SUPFAM" id="SSF49265">
    <property type="entry name" value="Fibronectin type III"/>
    <property type="match status" value="2"/>
</dbReference>
<evidence type="ECO:0000256" key="1">
    <source>
        <dbReference type="SAM" id="Phobius"/>
    </source>
</evidence>
<dbReference type="InterPro" id="IPR013783">
    <property type="entry name" value="Ig-like_fold"/>
</dbReference>
<dbReference type="Ensembl" id="ENSAPOT00000006434.1">
    <property type="protein sequence ID" value="ENSAPOP00000006571.1"/>
    <property type="gene ID" value="ENSAPOG00000008407.1"/>
</dbReference>
<keyword evidence="1" id="KW-0812">Transmembrane</keyword>
<dbReference type="Gene3D" id="2.60.40.10">
    <property type="entry name" value="Immunoglobulins"/>
    <property type="match status" value="2"/>
</dbReference>
<reference evidence="3" key="2">
    <citation type="submission" date="2025-09" db="UniProtKB">
        <authorList>
            <consortium name="Ensembl"/>
        </authorList>
    </citation>
    <scope>IDENTIFICATION</scope>
</reference>
<feature type="transmembrane region" description="Helical" evidence="1">
    <location>
        <begin position="314"/>
        <end position="337"/>
    </location>
</feature>
<dbReference type="GeneTree" id="ENSGT00910000145429"/>
<dbReference type="STRING" id="80966.ENSAPOP00000006571"/>
<reference evidence="3" key="1">
    <citation type="submission" date="2025-08" db="UniProtKB">
        <authorList>
            <consortium name="Ensembl"/>
        </authorList>
    </citation>
    <scope>IDENTIFICATION</scope>
</reference>
<name>A0A3Q1EP83_9TELE</name>
<feature type="chain" id="PRO_5018684895" evidence="2">
    <location>
        <begin position="23"/>
        <end position="393"/>
    </location>
</feature>
<sequence length="393" mass="44951">MSRMFPGLDLLVLMCLLRPVISETGHILRPQNFTLRWINDFEPELSWKPQDSVRNCTYKVEKKTQTGEPGRTTVNTSMWSEFTVLGGRYLNFSVTTHCDNSNTELAVYNITYPELVKNLVCHYHAPEKTRCQWNQTSDAPDLGFFYQLTDESTNSNNISSNFQECLSYIRNAKGVKTGCELLANNDYSLYISFKGTVNNTTARNTFKIQLKDHVRPPALKWTVVKSKDAFNISWSAPDILGPECWNYKIRYTDCNKTEKQNINELKKKRSYSLVRDSRCQYRIAIKAEVEIECGNGATPWSADEYFDIDRDLDALVSVAFIIPCVLAVLVALMFVCCRSNKEKFCPRIITPVDLITDIDNNNKSNLYNLPAPAEEEQTCEITVLDPEAIRLDC</sequence>
<dbReference type="AlphaFoldDB" id="A0A3Q1EP83"/>
<organism evidence="3 4">
    <name type="scientific">Acanthochromis polyacanthus</name>
    <name type="common">spiny chromis</name>
    <dbReference type="NCBI Taxonomy" id="80966"/>
    <lineage>
        <taxon>Eukaryota</taxon>
        <taxon>Metazoa</taxon>
        <taxon>Chordata</taxon>
        <taxon>Craniata</taxon>
        <taxon>Vertebrata</taxon>
        <taxon>Euteleostomi</taxon>
        <taxon>Actinopterygii</taxon>
        <taxon>Neopterygii</taxon>
        <taxon>Teleostei</taxon>
        <taxon>Neoteleostei</taxon>
        <taxon>Acanthomorphata</taxon>
        <taxon>Ovalentaria</taxon>
        <taxon>Pomacentridae</taxon>
        <taxon>Acanthochromis</taxon>
    </lineage>
</organism>
<keyword evidence="4" id="KW-1185">Reference proteome</keyword>
<dbReference type="InterPro" id="IPR003961">
    <property type="entry name" value="FN3_dom"/>
</dbReference>
<dbReference type="Proteomes" id="UP000257200">
    <property type="component" value="Unplaced"/>
</dbReference>
<dbReference type="InParanoid" id="A0A3Q1EP83"/>
<evidence type="ECO:0000313" key="3">
    <source>
        <dbReference type="Ensembl" id="ENSAPOP00000006571.1"/>
    </source>
</evidence>
<keyword evidence="1" id="KW-0472">Membrane</keyword>
<evidence type="ECO:0000256" key="2">
    <source>
        <dbReference type="SAM" id="SignalP"/>
    </source>
</evidence>
<dbReference type="InterPro" id="IPR036116">
    <property type="entry name" value="FN3_sf"/>
</dbReference>
<keyword evidence="2" id="KW-0732">Signal</keyword>
<accession>A0A3Q1EP83</accession>
<evidence type="ECO:0000313" key="4">
    <source>
        <dbReference type="Proteomes" id="UP000257200"/>
    </source>
</evidence>
<dbReference type="CDD" id="cd00063">
    <property type="entry name" value="FN3"/>
    <property type="match status" value="1"/>
</dbReference>
<proteinExistence type="predicted"/>
<keyword evidence="1" id="KW-1133">Transmembrane helix</keyword>